<feature type="region of interest" description="Disordered" evidence="1">
    <location>
        <begin position="300"/>
        <end position="337"/>
    </location>
</feature>
<sequence length="435" mass="49474">MNNDRAWMYQRKVKGYLNPAFVKGLENFMQHVISLPSSFNGTNIQCPCSKCRHIGGFWDAKTIKLHLLKNGFVSDYYVWSRHGESFIGGQSGEQSSAYYSNTQDRTDEDNLMYNMVMDAAGPSFDPEMPNAETKKLYDILKSSERKLYEGCETSQLSTMAQMLSLKADHHLSEACYDQTSRFIKGILPQDNTFFDSFSGTKKYMEDLGLPSEQIDCCINGSCPHCAHDHDAYNLSHGGKTTWFDNHRKFLPANHPFRKNKNWFTKGKTVTESPPPVRTGEDVYQEIDSLGLMKVTELGSDEHNARTKHRKVPKNDSSGGGQSFGGNISIFSHPGRSHGSVSTRYLDDREYIAAHNYILFNCPEVAPYIEIFINRLREHNPHITSVEVDQSLESDFAMWFKHYAQDPSLVPNEYIRDISVGPITRHLYDYFGMIGG</sequence>
<dbReference type="Proteomes" id="UP001237642">
    <property type="component" value="Unassembled WGS sequence"/>
</dbReference>
<comment type="caution">
    <text evidence="3">The sequence shown here is derived from an EMBL/GenBank/DDBJ whole genome shotgun (WGS) entry which is preliminary data.</text>
</comment>
<feature type="domain" description="Transposase-associated" evidence="2">
    <location>
        <begin position="5"/>
        <end position="84"/>
    </location>
</feature>
<evidence type="ECO:0000313" key="4">
    <source>
        <dbReference type="Proteomes" id="UP001237642"/>
    </source>
</evidence>
<name>A0AAD8HDU9_9APIA</name>
<dbReference type="InterPro" id="IPR029480">
    <property type="entry name" value="Transpos_assoc"/>
</dbReference>
<dbReference type="InterPro" id="IPR004242">
    <property type="entry name" value="Transposase_21"/>
</dbReference>
<evidence type="ECO:0000313" key="3">
    <source>
        <dbReference type="EMBL" id="KAK1365364.1"/>
    </source>
</evidence>
<evidence type="ECO:0000259" key="2">
    <source>
        <dbReference type="Pfam" id="PF13963"/>
    </source>
</evidence>
<evidence type="ECO:0000256" key="1">
    <source>
        <dbReference type="SAM" id="MobiDB-lite"/>
    </source>
</evidence>
<accession>A0AAD8HDU9</accession>
<dbReference type="Pfam" id="PF13963">
    <property type="entry name" value="Transpos_assoc"/>
    <property type="match status" value="1"/>
</dbReference>
<dbReference type="PANTHER" id="PTHR10775">
    <property type="entry name" value="OS08G0208400 PROTEIN"/>
    <property type="match status" value="1"/>
</dbReference>
<dbReference type="AlphaFoldDB" id="A0AAD8HDU9"/>
<dbReference type="PANTHER" id="PTHR10775:SF185">
    <property type="entry name" value="OS08G0208400 PROTEIN"/>
    <property type="match status" value="1"/>
</dbReference>
<protein>
    <recommendedName>
        <fullName evidence="2">Transposase-associated domain-containing protein</fullName>
    </recommendedName>
</protein>
<gene>
    <name evidence="3" type="ORF">POM88_040925</name>
</gene>
<proteinExistence type="predicted"/>
<reference evidence="3" key="1">
    <citation type="submission" date="2023-02" db="EMBL/GenBank/DDBJ databases">
        <title>Genome of toxic invasive species Heracleum sosnowskyi carries increased number of genes despite the absence of recent whole-genome duplications.</title>
        <authorList>
            <person name="Schelkunov M."/>
            <person name="Shtratnikova V."/>
            <person name="Makarenko M."/>
            <person name="Klepikova A."/>
            <person name="Omelchenko D."/>
            <person name="Novikova G."/>
            <person name="Obukhova E."/>
            <person name="Bogdanov V."/>
            <person name="Penin A."/>
            <person name="Logacheva M."/>
        </authorList>
    </citation>
    <scope>NUCLEOTIDE SEQUENCE</scope>
    <source>
        <strain evidence="3">Hsosn_3</strain>
        <tissue evidence="3">Leaf</tissue>
    </source>
</reference>
<dbReference type="Pfam" id="PF02992">
    <property type="entry name" value="Transposase_21"/>
    <property type="match status" value="1"/>
</dbReference>
<dbReference type="EMBL" id="JAUIZM010000009">
    <property type="protein sequence ID" value="KAK1365364.1"/>
    <property type="molecule type" value="Genomic_DNA"/>
</dbReference>
<keyword evidence="4" id="KW-1185">Reference proteome</keyword>
<organism evidence="3 4">
    <name type="scientific">Heracleum sosnowskyi</name>
    <dbReference type="NCBI Taxonomy" id="360622"/>
    <lineage>
        <taxon>Eukaryota</taxon>
        <taxon>Viridiplantae</taxon>
        <taxon>Streptophyta</taxon>
        <taxon>Embryophyta</taxon>
        <taxon>Tracheophyta</taxon>
        <taxon>Spermatophyta</taxon>
        <taxon>Magnoliopsida</taxon>
        <taxon>eudicotyledons</taxon>
        <taxon>Gunneridae</taxon>
        <taxon>Pentapetalae</taxon>
        <taxon>asterids</taxon>
        <taxon>campanulids</taxon>
        <taxon>Apiales</taxon>
        <taxon>Apiaceae</taxon>
        <taxon>Apioideae</taxon>
        <taxon>apioid superclade</taxon>
        <taxon>Tordylieae</taxon>
        <taxon>Tordyliinae</taxon>
        <taxon>Heracleum</taxon>
    </lineage>
</organism>
<reference evidence="3" key="2">
    <citation type="submission" date="2023-05" db="EMBL/GenBank/DDBJ databases">
        <authorList>
            <person name="Schelkunov M.I."/>
        </authorList>
    </citation>
    <scope>NUCLEOTIDE SEQUENCE</scope>
    <source>
        <strain evidence="3">Hsosn_3</strain>
        <tissue evidence="3">Leaf</tissue>
    </source>
</reference>